<accession>A0AAJ2UQR3</accession>
<gene>
    <name evidence="2" type="ORF">PV367_39955</name>
</gene>
<proteinExistence type="predicted"/>
<feature type="region of interest" description="Disordered" evidence="1">
    <location>
        <begin position="1"/>
        <end position="27"/>
    </location>
</feature>
<feature type="compositionally biased region" description="Basic and acidic residues" evidence="1">
    <location>
        <begin position="1"/>
        <end position="14"/>
    </location>
</feature>
<evidence type="ECO:0000313" key="2">
    <source>
        <dbReference type="EMBL" id="MDX3135838.1"/>
    </source>
</evidence>
<protein>
    <submittedName>
        <fullName evidence="2">Uncharacterized protein</fullName>
    </submittedName>
</protein>
<dbReference type="AlphaFoldDB" id="A0AAJ2UQR3"/>
<feature type="non-terminal residue" evidence="2">
    <location>
        <position position="107"/>
    </location>
</feature>
<reference evidence="2" key="1">
    <citation type="journal article" date="2023" name="Microb. Genom.">
        <title>Mesoterricola silvestris gen. nov., sp. nov., Mesoterricola sediminis sp. nov., Geothrix oryzae sp. nov., Geothrix edaphica sp. nov., Geothrix rubra sp. nov., and Geothrix limicola sp. nov., six novel members of Acidobacteriota isolated from soils.</title>
        <authorList>
            <person name="Weisberg A.J."/>
            <person name="Pearce E."/>
            <person name="Kramer C.G."/>
            <person name="Chang J.H."/>
            <person name="Clarke C.R."/>
        </authorList>
    </citation>
    <scope>NUCLEOTIDE SEQUENCE</scope>
    <source>
        <strain evidence="2">ND06-05F</strain>
    </source>
</reference>
<organism evidence="2 3">
    <name type="scientific">Streptomyces europaeiscabiei</name>
    <dbReference type="NCBI Taxonomy" id="146819"/>
    <lineage>
        <taxon>Bacteria</taxon>
        <taxon>Bacillati</taxon>
        <taxon>Actinomycetota</taxon>
        <taxon>Actinomycetes</taxon>
        <taxon>Kitasatosporales</taxon>
        <taxon>Streptomycetaceae</taxon>
        <taxon>Streptomyces</taxon>
    </lineage>
</organism>
<sequence length="107" mass="10941">MDRSHEPDRNEADLGRPPNVYHPVGDSRATPAYEAFMDPAAAHGWQNAYDDTVQLDEIVADGPGAVGDGSGGNDSAAGWVSYGGAEAYAMDAPYVEGAPYGAGGPGA</sequence>
<evidence type="ECO:0000313" key="3">
    <source>
        <dbReference type="Proteomes" id="UP001273589"/>
    </source>
</evidence>
<evidence type="ECO:0000256" key="1">
    <source>
        <dbReference type="SAM" id="MobiDB-lite"/>
    </source>
</evidence>
<dbReference type="EMBL" id="JARAWN010000465">
    <property type="protein sequence ID" value="MDX3135838.1"/>
    <property type="molecule type" value="Genomic_DNA"/>
</dbReference>
<comment type="caution">
    <text evidence="2">The sequence shown here is derived from an EMBL/GenBank/DDBJ whole genome shotgun (WGS) entry which is preliminary data.</text>
</comment>
<name>A0AAJ2UQR3_9ACTN</name>
<dbReference type="Proteomes" id="UP001273589">
    <property type="component" value="Unassembled WGS sequence"/>
</dbReference>